<organism evidence="7 8">
    <name type="scientific">Gaopeijia maritima</name>
    <dbReference type="NCBI Taxonomy" id="3119007"/>
    <lineage>
        <taxon>Bacteria</taxon>
        <taxon>Pseudomonadati</taxon>
        <taxon>Gemmatimonadota</taxon>
        <taxon>Longimicrobiia</taxon>
        <taxon>Gaopeijiales</taxon>
        <taxon>Gaopeijiaceae</taxon>
        <taxon>Gaopeijia</taxon>
    </lineage>
</organism>
<keyword evidence="3" id="KW-0902">Two-component regulatory system</keyword>
<dbReference type="InterPro" id="IPR036890">
    <property type="entry name" value="HATPase_C_sf"/>
</dbReference>
<dbReference type="SUPFAM" id="SSF55874">
    <property type="entry name" value="ATPase domain of HSP90 chaperone/DNA topoisomerase II/histidine kinase"/>
    <property type="match status" value="1"/>
</dbReference>
<dbReference type="Proteomes" id="UP001484239">
    <property type="component" value="Unassembled WGS sequence"/>
</dbReference>
<dbReference type="InterPro" id="IPR005467">
    <property type="entry name" value="His_kinase_dom"/>
</dbReference>
<dbReference type="Pfam" id="PF01590">
    <property type="entry name" value="GAF"/>
    <property type="match status" value="1"/>
</dbReference>
<name>A0ABU9E5S1_9BACT</name>
<evidence type="ECO:0000256" key="3">
    <source>
        <dbReference type="ARBA" id="ARBA00023012"/>
    </source>
</evidence>
<sequence length="591" mass="64346">MPQAAVSELAAAYFQTFVTVGMVLVCLALRRRHRKPYFGAWAAAWAVYSARMGAIIAFMHTGASVWLFWHQVLTGWTALAVLWAALVFWRRVQWRPAFALIATFPLVWSYLAIYQLDTFILAAVPAVLFLSLATAATAWAFHRYHRETGSSTARWVSVALLLWALHHLDYPFLRARGVWNPWGYYLDVAFLLVLGVGILFLVMEDLDEGLRALSSISAELQPRTPVDNLPDALMERALTLRSVRGSALFLDALVPGAGVPAVSATGDCAGWVTASPPEPVRRVLAGVVQTGEPQVVQTELDIGAEGHASRYLAALPVIQGGEVAGSLVVVGEARDPFAALDTPFLVTLGRQVGAALENAALTRSLEARTRELEGLQDRMVRRHEEERERISRELHDETAQILAAVNLRLGLLAEQGPPEVATGLDQVRSLVGGTIRSIRSVTRNLRPVALDDLGLLPALRALGRDLAGSEQLIDIHFDAPARLPDPDPDLELALYRTVQEALANAIRHGEARRARVVLRSDETGIDLEVVDDGCGVPEDFRIDGNGRHSGLAGIRERVTALGGRVQVDAVATGGTRLAVRVPWTPPSEAPR</sequence>
<dbReference type="InterPro" id="IPR003018">
    <property type="entry name" value="GAF"/>
</dbReference>
<dbReference type="Gene3D" id="1.20.5.1930">
    <property type="match status" value="1"/>
</dbReference>
<dbReference type="InterPro" id="IPR029016">
    <property type="entry name" value="GAF-like_dom_sf"/>
</dbReference>
<keyword evidence="1" id="KW-0808">Transferase</keyword>
<feature type="transmembrane region" description="Helical" evidence="5">
    <location>
        <begin position="119"/>
        <end position="141"/>
    </location>
</feature>
<evidence type="ECO:0000256" key="5">
    <source>
        <dbReference type="SAM" id="Phobius"/>
    </source>
</evidence>
<dbReference type="InterPro" id="IPR011712">
    <property type="entry name" value="Sig_transdc_His_kin_sub3_dim/P"/>
</dbReference>
<dbReference type="EMBL" id="JBBHLI010000001">
    <property type="protein sequence ID" value="MEK9499399.1"/>
    <property type="molecule type" value="Genomic_DNA"/>
</dbReference>
<dbReference type="GO" id="GO:0016301">
    <property type="term" value="F:kinase activity"/>
    <property type="evidence" value="ECO:0007669"/>
    <property type="project" value="UniProtKB-KW"/>
</dbReference>
<feature type="domain" description="Histidine kinase" evidence="6">
    <location>
        <begin position="389"/>
        <end position="585"/>
    </location>
</feature>
<feature type="transmembrane region" description="Helical" evidence="5">
    <location>
        <begin position="12"/>
        <end position="29"/>
    </location>
</feature>
<feature type="transmembrane region" description="Helical" evidence="5">
    <location>
        <begin position="96"/>
        <end position="113"/>
    </location>
</feature>
<feature type="coiled-coil region" evidence="4">
    <location>
        <begin position="358"/>
        <end position="400"/>
    </location>
</feature>
<accession>A0ABU9E5S1</accession>
<evidence type="ECO:0000259" key="6">
    <source>
        <dbReference type="PROSITE" id="PS50109"/>
    </source>
</evidence>
<dbReference type="Pfam" id="PF02518">
    <property type="entry name" value="HATPase_c"/>
    <property type="match status" value="1"/>
</dbReference>
<dbReference type="PANTHER" id="PTHR24421">
    <property type="entry name" value="NITRATE/NITRITE SENSOR PROTEIN NARX-RELATED"/>
    <property type="match status" value="1"/>
</dbReference>
<dbReference type="PROSITE" id="PS50109">
    <property type="entry name" value="HIS_KIN"/>
    <property type="match status" value="1"/>
</dbReference>
<dbReference type="CDD" id="cd16917">
    <property type="entry name" value="HATPase_UhpB-NarQ-NarX-like"/>
    <property type="match status" value="1"/>
</dbReference>
<keyword evidence="4" id="KW-0175">Coiled coil</keyword>
<protein>
    <submittedName>
        <fullName evidence="7">GAF domain-containing sensor histidine kinase</fullName>
    </submittedName>
</protein>
<gene>
    <name evidence="7" type="ORF">WI372_00215</name>
</gene>
<comment type="caution">
    <text evidence="7">The sequence shown here is derived from an EMBL/GenBank/DDBJ whole genome shotgun (WGS) entry which is preliminary data.</text>
</comment>
<proteinExistence type="predicted"/>
<feature type="transmembrane region" description="Helical" evidence="5">
    <location>
        <begin position="41"/>
        <end position="60"/>
    </location>
</feature>
<feature type="transmembrane region" description="Helical" evidence="5">
    <location>
        <begin position="66"/>
        <end position="89"/>
    </location>
</feature>
<dbReference type="SUPFAM" id="SSF55781">
    <property type="entry name" value="GAF domain-like"/>
    <property type="match status" value="1"/>
</dbReference>
<feature type="transmembrane region" description="Helical" evidence="5">
    <location>
        <begin position="182"/>
        <end position="202"/>
    </location>
</feature>
<keyword evidence="2 7" id="KW-0418">Kinase</keyword>
<keyword evidence="8" id="KW-1185">Reference proteome</keyword>
<evidence type="ECO:0000313" key="8">
    <source>
        <dbReference type="Proteomes" id="UP001484239"/>
    </source>
</evidence>
<keyword evidence="5" id="KW-0812">Transmembrane</keyword>
<dbReference type="InterPro" id="IPR003594">
    <property type="entry name" value="HATPase_dom"/>
</dbReference>
<dbReference type="InterPro" id="IPR050482">
    <property type="entry name" value="Sensor_HK_TwoCompSys"/>
</dbReference>
<evidence type="ECO:0000256" key="2">
    <source>
        <dbReference type="ARBA" id="ARBA00022777"/>
    </source>
</evidence>
<dbReference type="SMART" id="SM00387">
    <property type="entry name" value="HATPase_c"/>
    <property type="match status" value="1"/>
</dbReference>
<reference evidence="7 8" key="1">
    <citation type="submission" date="2024-02" db="EMBL/GenBank/DDBJ databases">
        <title>A novel Gemmatimonadota bacterium.</title>
        <authorList>
            <person name="Du Z.-J."/>
            <person name="Ye Y.-Q."/>
        </authorList>
    </citation>
    <scope>NUCLEOTIDE SEQUENCE [LARGE SCALE GENOMIC DNA]</scope>
    <source>
        <strain evidence="7 8">DH-20</strain>
    </source>
</reference>
<dbReference type="Gene3D" id="3.30.450.40">
    <property type="match status" value="1"/>
</dbReference>
<evidence type="ECO:0000256" key="1">
    <source>
        <dbReference type="ARBA" id="ARBA00022679"/>
    </source>
</evidence>
<evidence type="ECO:0000313" key="7">
    <source>
        <dbReference type="EMBL" id="MEK9499399.1"/>
    </source>
</evidence>
<evidence type="ECO:0000256" key="4">
    <source>
        <dbReference type="SAM" id="Coils"/>
    </source>
</evidence>
<keyword evidence="5" id="KW-1133">Transmembrane helix</keyword>
<dbReference type="Pfam" id="PF07730">
    <property type="entry name" value="HisKA_3"/>
    <property type="match status" value="1"/>
</dbReference>
<dbReference type="RefSeq" id="WP_405276063.1">
    <property type="nucleotide sequence ID" value="NZ_CP144380.1"/>
</dbReference>
<dbReference type="Gene3D" id="3.30.565.10">
    <property type="entry name" value="Histidine kinase-like ATPase, C-terminal domain"/>
    <property type="match status" value="1"/>
</dbReference>
<keyword evidence="5" id="KW-0472">Membrane</keyword>